<evidence type="ECO:0000256" key="1">
    <source>
        <dbReference type="ARBA" id="ARBA00022491"/>
    </source>
</evidence>
<dbReference type="Gene3D" id="3.40.630.30">
    <property type="match status" value="1"/>
</dbReference>
<dbReference type="Pfam" id="PF13508">
    <property type="entry name" value="Acetyltransf_7"/>
    <property type="match status" value="1"/>
</dbReference>
<dbReference type="OrthoDB" id="9799147at2"/>
<proteinExistence type="predicted"/>
<gene>
    <name evidence="7" type="ORF">SAMN02746065_102106</name>
</gene>
<keyword evidence="2" id="KW-1277">Toxin-antitoxin system</keyword>
<name>A0A1W1Z7D2_9BACT</name>
<organism evidence="7 8">
    <name type="scientific">Desulfocicer vacuolatum DSM 3385</name>
    <dbReference type="NCBI Taxonomy" id="1121400"/>
    <lineage>
        <taxon>Bacteria</taxon>
        <taxon>Pseudomonadati</taxon>
        <taxon>Thermodesulfobacteriota</taxon>
        <taxon>Desulfobacteria</taxon>
        <taxon>Desulfobacterales</taxon>
        <taxon>Desulfobacteraceae</taxon>
        <taxon>Desulfocicer</taxon>
    </lineage>
</organism>
<dbReference type="SUPFAM" id="SSF55729">
    <property type="entry name" value="Acyl-CoA N-acyltransferases (Nat)"/>
    <property type="match status" value="1"/>
</dbReference>
<comment type="catalytic activity">
    <reaction evidence="5">
        <text>glycyl-tRNA(Gly) + acetyl-CoA = N-acetylglycyl-tRNA(Gly) + CoA + H(+)</text>
        <dbReference type="Rhea" id="RHEA:81867"/>
        <dbReference type="Rhea" id="RHEA-COMP:9683"/>
        <dbReference type="Rhea" id="RHEA-COMP:19766"/>
        <dbReference type="ChEBI" id="CHEBI:15378"/>
        <dbReference type="ChEBI" id="CHEBI:57287"/>
        <dbReference type="ChEBI" id="CHEBI:57288"/>
        <dbReference type="ChEBI" id="CHEBI:78522"/>
        <dbReference type="ChEBI" id="CHEBI:232036"/>
    </reaction>
</comment>
<dbReference type="EMBL" id="FWXY01000002">
    <property type="protein sequence ID" value="SMC44041.1"/>
    <property type="molecule type" value="Genomic_DNA"/>
</dbReference>
<evidence type="ECO:0000256" key="2">
    <source>
        <dbReference type="ARBA" id="ARBA00022649"/>
    </source>
</evidence>
<dbReference type="PANTHER" id="PTHR36449">
    <property type="entry name" value="ACETYLTRANSFERASE-RELATED"/>
    <property type="match status" value="1"/>
</dbReference>
<evidence type="ECO:0000256" key="3">
    <source>
        <dbReference type="ARBA" id="ARBA00022679"/>
    </source>
</evidence>
<feature type="domain" description="N-acetyltransferase" evidence="6">
    <location>
        <begin position="45"/>
        <end position="150"/>
    </location>
</feature>
<keyword evidence="3 7" id="KW-0808">Transferase</keyword>
<dbReference type="STRING" id="1121400.SAMN02746065_102106"/>
<keyword evidence="1" id="KW-0678">Repressor</keyword>
<dbReference type="InterPro" id="IPR000182">
    <property type="entry name" value="GNAT_dom"/>
</dbReference>
<dbReference type="GO" id="GO:0016747">
    <property type="term" value="F:acyltransferase activity, transferring groups other than amino-acyl groups"/>
    <property type="evidence" value="ECO:0007669"/>
    <property type="project" value="InterPro"/>
</dbReference>
<dbReference type="InterPro" id="IPR016181">
    <property type="entry name" value="Acyl_CoA_acyltransferase"/>
</dbReference>
<evidence type="ECO:0000259" key="6">
    <source>
        <dbReference type="Pfam" id="PF13508"/>
    </source>
</evidence>
<evidence type="ECO:0000256" key="5">
    <source>
        <dbReference type="ARBA" id="ARBA00049880"/>
    </source>
</evidence>
<evidence type="ECO:0000256" key="4">
    <source>
        <dbReference type="ARBA" id="ARBA00023315"/>
    </source>
</evidence>
<dbReference type="AlphaFoldDB" id="A0A1W1Z7D2"/>
<keyword evidence="4" id="KW-0012">Acyltransferase</keyword>
<protein>
    <submittedName>
        <fullName evidence="7">Acetyltransferase (GNAT) domain-containing protein</fullName>
    </submittedName>
</protein>
<accession>A0A1W1Z7D2</accession>
<dbReference type="PANTHER" id="PTHR36449:SF1">
    <property type="entry name" value="ACETYLTRANSFERASE"/>
    <property type="match status" value="1"/>
</dbReference>
<evidence type="ECO:0000313" key="7">
    <source>
        <dbReference type="EMBL" id="SMC44041.1"/>
    </source>
</evidence>
<keyword evidence="8" id="KW-1185">Reference proteome</keyword>
<sequence>MRHLRDLVIAPLNTDHDRASFHCNVDALDNYIHKQAGQDIKRSISRVFVAEQPGNSKEVMGYYSLSTLSIELSQLPENLARKLPRHPIPAALIGRLAVSKSVQGYGIGKMLLIDAIKRTLSVSEQIAIYAMVVDAIDDNAKGFYEQYGFTCLNDSSARLFLSLKSFGNNPKYS</sequence>
<reference evidence="7 8" key="1">
    <citation type="submission" date="2017-04" db="EMBL/GenBank/DDBJ databases">
        <authorList>
            <person name="Afonso C.L."/>
            <person name="Miller P.J."/>
            <person name="Scott M.A."/>
            <person name="Spackman E."/>
            <person name="Goraichik I."/>
            <person name="Dimitrov K.M."/>
            <person name="Suarez D.L."/>
            <person name="Swayne D.E."/>
        </authorList>
    </citation>
    <scope>NUCLEOTIDE SEQUENCE [LARGE SCALE GENOMIC DNA]</scope>
    <source>
        <strain evidence="7 8">DSM 3385</strain>
    </source>
</reference>
<evidence type="ECO:0000313" key="8">
    <source>
        <dbReference type="Proteomes" id="UP000192418"/>
    </source>
</evidence>
<dbReference type="Proteomes" id="UP000192418">
    <property type="component" value="Unassembled WGS sequence"/>
</dbReference>